<organism evidence="1 2">
    <name type="scientific">Phytophthora citrophthora</name>
    <dbReference type="NCBI Taxonomy" id="4793"/>
    <lineage>
        <taxon>Eukaryota</taxon>
        <taxon>Sar</taxon>
        <taxon>Stramenopiles</taxon>
        <taxon>Oomycota</taxon>
        <taxon>Peronosporomycetes</taxon>
        <taxon>Peronosporales</taxon>
        <taxon>Peronosporaceae</taxon>
        <taxon>Phytophthora</taxon>
    </lineage>
</organism>
<sequence>MKLEEVVPAGASAQLARVADRSPLLLPLASANCNALHHIVVKIRPTLLHFLVSSRLQCVIRSKMPITDVTEHSNDPAEMDPQVSVSTADGNVWIVSLPGHLQSRAGAVCRELLLERPSSGNNDGSVQWFCQLPGVQSVHYTPGLTALTLMRSLVTPSTLIVSERGSSRSKLQRHQSLELDEIEGEQSTCVLCLNSHVEKHTGILKSLFPDVEKYTDVAAILQGDLDGCVRFSLVHFPTSKGKIAKASVIRNGTLLQLGEPTQMIIPFTTFNPSEADNVALVPQLFDALLILGARGRVGIVDLKTGCSVEALPVSLKTMELRCSVQSLVFVSSLAAFIFCSNGVAFVCRVTDLLAKAQLADAESSASIGDTSKVYAEKLPFQPGVVRLAIHDKARRISILFASGRITTVDKSALRTMVDSVLPLSGQERPIENSMQETRVRNILQHIAQVSAKSSALRDHSKDMDYQLKSLHSALEILRQIETSGVESVVKCELGASMTIAGAFSDRLSVKLMCSLRFVNLEAIISLDDWLLCLYVRTRHRAVTTYSFPLNEVATRKEQSVILDPDTLTQQDQGVLWVSCSMAFCPSTHGYQEAKHDETMDAGLKSMDSRNPLSLAIPLQDRRFLLAQLSQPIEEETSLRQVAVHAAFRQNHDPVMSANRADSEGKEAPSLWTGGQWWAALADHAQKNPSFAALWSKIVPSDAASLTLSPPSRFLLSIPSFFAAEDEYDDDEEEDNEKVRVEKMVLFLRQILEIPIEEVPRLRRCCRTQNGKLWIVLRAFSGSLILLRFAPSEDQQRSVDLTIQCSDVADLSAMRALVLDAINNWGDGGPPGISDEERSEELALDMDEVLEPISALEKLLEELKLTTKSIGAPESDACTDEVLHALSQLAYLETQTLSLYWKTRVQLNKTIM</sequence>
<keyword evidence="2" id="KW-1185">Reference proteome</keyword>
<dbReference type="EMBL" id="JASMQC010000001">
    <property type="protein sequence ID" value="KAK1948319.1"/>
    <property type="molecule type" value="Genomic_DNA"/>
</dbReference>
<dbReference type="AlphaFoldDB" id="A0AAD9H0Y9"/>
<dbReference type="Proteomes" id="UP001259832">
    <property type="component" value="Unassembled WGS sequence"/>
</dbReference>
<evidence type="ECO:0000313" key="1">
    <source>
        <dbReference type="EMBL" id="KAK1948319.1"/>
    </source>
</evidence>
<name>A0AAD9H0Y9_9STRA</name>
<protein>
    <submittedName>
        <fullName evidence="1">Uncharacterized protein</fullName>
    </submittedName>
</protein>
<gene>
    <name evidence="1" type="ORF">P3T76_000609</name>
</gene>
<comment type="caution">
    <text evidence="1">The sequence shown here is derived from an EMBL/GenBank/DDBJ whole genome shotgun (WGS) entry which is preliminary data.</text>
</comment>
<evidence type="ECO:0000313" key="2">
    <source>
        <dbReference type="Proteomes" id="UP001259832"/>
    </source>
</evidence>
<accession>A0AAD9H0Y9</accession>
<reference evidence="1" key="1">
    <citation type="submission" date="2023-08" db="EMBL/GenBank/DDBJ databases">
        <title>Reference Genome Resource for the Citrus Pathogen Phytophthora citrophthora.</title>
        <authorList>
            <person name="Moller H."/>
            <person name="Coetzee B."/>
            <person name="Rose L.J."/>
            <person name="Van Niekerk J.M."/>
        </authorList>
    </citation>
    <scope>NUCLEOTIDE SEQUENCE</scope>
    <source>
        <strain evidence="1">STE-U-9442</strain>
    </source>
</reference>
<proteinExistence type="predicted"/>